<dbReference type="InterPro" id="IPR000719">
    <property type="entry name" value="Prot_kinase_dom"/>
</dbReference>
<dbReference type="InterPro" id="IPR017441">
    <property type="entry name" value="Protein_kinase_ATP_BS"/>
</dbReference>
<dbReference type="Gene3D" id="1.10.510.10">
    <property type="entry name" value="Transferase(Phosphotransferase) domain 1"/>
    <property type="match status" value="1"/>
</dbReference>
<dbReference type="EMBL" id="BLKM01000110">
    <property type="protein sequence ID" value="GFG29020.1"/>
    <property type="molecule type" value="Genomic_DNA"/>
</dbReference>
<dbReference type="SUPFAM" id="SSF56112">
    <property type="entry name" value="Protein kinase-like (PK-like)"/>
    <property type="match status" value="1"/>
</dbReference>
<protein>
    <recommendedName>
        <fullName evidence="2">cyclin-dependent kinase</fullName>
        <ecNumber evidence="2">2.7.11.22</ecNumber>
    </recommendedName>
</protein>
<reference evidence="14" key="1">
    <citation type="submission" date="2020-01" db="EMBL/GenBank/DDBJ databases">
        <title>Draft genome sequence of the Termite Coptotermes fromosanus.</title>
        <authorList>
            <person name="Itakura S."/>
            <person name="Yosikawa Y."/>
            <person name="Umezawa K."/>
        </authorList>
    </citation>
    <scope>NUCLEOTIDE SEQUENCE [LARGE SCALE GENOMIC DNA]</scope>
</reference>
<dbReference type="GO" id="GO:0004693">
    <property type="term" value="F:cyclin-dependent protein serine/threonine kinase activity"/>
    <property type="evidence" value="ECO:0007669"/>
    <property type="project" value="UniProtKB-EC"/>
</dbReference>
<dbReference type="GO" id="GO:0005524">
    <property type="term" value="F:ATP binding"/>
    <property type="evidence" value="ECO:0007669"/>
    <property type="project" value="UniProtKB-UniRule"/>
</dbReference>
<dbReference type="GO" id="GO:0000082">
    <property type="term" value="P:G1/S transition of mitotic cell cycle"/>
    <property type="evidence" value="ECO:0007669"/>
    <property type="project" value="TreeGrafter"/>
</dbReference>
<dbReference type="EC" id="2.7.11.22" evidence="2"/>
<feature type="domain" description="Protein kinase" evidence="12">
    <location>
        <begin position="4"/>
        <end position="273"/>
    </location>
</feature>
<evidence type="ECO:0000256" key="3">
    <source>
        <dbReference type="ARBA" id="ARBA00022527"/>
    </source>
</evidence>
<organism evidence="13 14">
    <name type="scientific">Coptotermes formosanus</name>
    <name type="common">Formosan subterranean termite</name>
    <dbReference type="NCBI Taxonomy" id="36987"/>
    <lineage>
        <taxon>Eukaryota</taxon>
        <taxon>Metazoa</taxon>
        <taxon>Ecdysozoa</taxon>
        <taxon>Arthropoda</taxon>
        <taxon>Hexapoda</taxon>
        <taxon>Insecta</taxon>
        <taxon>Pterygota</taxon>
        <taxon>Neoptera</taxon>
        <taxon>Polyneoptera</taxon>
        <taxon>Dictyoptera</taxon>
        <taxon>Blattodea</taxon>
        <taxon>Blattoidea</taxon>
        <taxon>Termitoidae</taxon>
        <taxon>Rhinotermitidae</taxon>
        <taxon>Coptotermes</taxon>
    </lineage>
</organism>
<feature type="binding site" evidence="10">
    <location>
        <position position="33"/>
    </location>
    <ligand>
        <name>ATP</name>
        <dbReference type="ChEBI" id="CHEBI:30616"/>
    </ligand>
</feature>
<dbReference type="FunFam" id="3.30.200.20:FF:000599">
    <property type="entry name" value="Cyclin-dependent kinase 2"/>
    <property type="match status" value="1"/>
</dbReference>
<evidence type="ECO:0000256" key="8">
    <source>
        <dbReference type="ARBA" id="ARBA00047811"/>
    </source>
</evidence>
<keyword evidence="3 11" id="KW-0723">Serine/threonine-protein kinase</keyword>
<evidence type="ECO:0000256" key="7">
    <source>
        <dbReference type="ARBA" id="ARBA00022840"/>
    </source>
</evidence>
<comment type="similarity">
    <text evidence="1">Belongs to the protein kinase superfamily. CMGC Ser/Thr protein kinase family. CDC2/CDKX subfamily.</text>
</comment>
<gene>
    <name evidence="13" type="ORF">Cfor_02055</name>
</gene>
<evidence type="ECO:0000259" key="12">
    <source>
        <dbReference type="PROSITE" id="PS50011"/>
    </source>
</evidence>
<evidence type="ECO:0000256" key="10">
    <source>
        <dbReference type="PROSITE-ProRule" id="PRU10141"/>
    </source>
</evidence>
<dbReference type="PROSITE" id="PS00108">
    <property type="entry name" value="PROTEIN_KINASE_ST"/>
    <property type="match status" value="1"/>
</dbReference>
<dbReference type="Proteomes" id="UP000502823">
    <property type="component" value="Unassembled WGS sequence"/>
</dbReference>
<dbReference type="InterPro" id="IPR008271">
    <property type="entry name" value="Ser/Thr_kinase_AS"/>
</dbReference>
<dbReference type="FunCoup" id="A0A6L2PC49">
    <property type="interactions" value="535"/>
</dbReference>
<dbReference type="FunFam" id="1.10.510.10:FF:000574">
    <property type="entry name" value="Cell division related protein kinase 2"/>
    <property type="match status" value="1"/>
</dbReference>
<dbReference type="AlphaFoldDB" id="A0A6L2PC49"/>
<evidence type="ECO:0000313" key="14">
    <source>
        <dbReference type="Proteomes" id="UP000502823"/>
    </source>
</evidence>
<evidence type="ECO:0000256" key="6">
    <source>
        <dbReference type="ARBA" id="ARBA00022777"/>
    </source>
</evidence>
<dbReference type="PANTHER" id="PTHR24056:SF254">
    <property type="entry name" value="CYCLIN-DEPENDENT KINASE 2"/>
    <property type="match status" value="1"/>
</dbReference>
<dbReference type="PROSITE" id="PS50011">
    <property type="entry name" value="PROTEIN_KINASE_DOM"/>
    <property type="match status" value="1"/>
</dbReference>
<evidence type="ECO:0000256" key="9">
    <source>
        <dbReference type="ARBA" id="ARBA00048367"/>
    </source>
</evidence>
<evidence type="ECO:0000256" key="11">
    <source>
        <dbReference type="RuleBase" id="RU000304"/>
    </source>
</evidence>
<dbReference type="GO" id="GO:0005634">
    <property type="term" value="C:nucleus"/>
    <property type="evidence" value="ECO:0007669"/>
    <property type="project" value="TreeGrafter"/>
</dbReference>
<sequence length="319" mass="36257">MDNFLKIEKIGEGTYGVVYKAKDKVSGNLVALKKIRLETETEGVPSTAIREISLLKELDHPNVVRLLDVVQAGKKLYLVFEFLMQDLKKYLDSLREMLPQSLVKSYLHQLLKGVAYCHVHRVLHRDLKPQNLLIDGRGYIKLADFGLARAFGMPVRTYTHEVVTLWYRAPEILLGSKFYSTSVDVWSLGCVFAEMLTRRALFPGDSEIDQLFRIFRTLGTPDEDMWPGVSNLPDYKRIFPRWEAQNMLEIVPTLDAAGKDLLLVRVLHTHMWAVGIWWANGQVFGVPCIRWGFSVANQKLHLLLDNAPAGPKHTGDAAN</sequence>
<evidence type="ECO:0000256" key="2">
    <source>
        <dbReference type="ARBA" id="ARBA00012425"/>
    </source>
</evidence>
<dbReference type="GO" id="GO:0007165">
    <property type="term" value="P:signal transduction"/>
    <property type="evidence" value="ECO:0007669"/>
    <property type="project" value="TreeGrafter"/>
</dbReference>
<dbReference type="PROSITE" id="PS00107">
    <property type="entry name" value="PROTEIN_KINASE_ATP"/>
    <property type="match status" value="1"/>
</dbReference>
<evidence type="ECO:0000256" key="4">
    <source>
        <dbReference type="ARBA" id="ARBA00022679"/>
    </source>
</evidence>
<dbReference type="PANTHER" id="PTHR24056">
    <property type="entry name" value="CELL DIVISION PROTEIN KINASE"/>
    <property type="match status" value="1"/>
</dbReference>
<dbReference type="OrthoDB" id="1732493at2759"/>
<name>A0A6L2PC49_COPFO</name>
<comment type="catalytic activity">
    <reaction evidence="9">
        <text>L-seryl-[protein] + ATP = O-phospho-L-seryl-[protein] + ADP + H(+)</text>
        <dbReference type="Rhea" id="RHEA:17989"/>
        <dbReference type="Rhea" id="RHEA-COMP:9863"/>
        <dbReference type="Rhea" id="RHEA-COMP:11604"/>
        <dbReference type="ChEBI" id="CHEBI:15378"/>
        <dbReference type="ChEBI" id="CHEBI:29999"/>
        <dbReference type="ChEBI" id="CHEBI:30616"/>
        <dbReference type="ChEBI" id="CHEBI:83421"/>
        <dbReference type="ChEBI" id="CHEBI:456216"/>
        <dbReference type="EC" id="2.7.11.22"/>
    </reaction>
</comment>
<dbReference type="SMART" id="SM00220">
    <property type="entry name" value="S_TKc"/>
    <property type="match status" value="1"/>
</dbReference>
<keyword evidence="4" id="KW-0808">Transferase</keyword>
<comment type="catalytic activity">
    <reaction evidence="8">
        <text>L-threonyl-[protein] + ATP = O-phospho-L-threonyl-[protein] + ADP + H(+)</text>
        <dbReference type="Rhea" id="RHEA:46608"/>
        <dbReference type="Rhea" id="RHEA-COMP:11060"/>
        <dbReference type="Rhea" id="RHEA-COMP:11605"/>
        <dbReference type="ChEBI" id="CHEBI:15378"/>
        <dbReference type="ChEBI" id="CHEBI:30013"/>
        <dbReference type="ChEBI" id="CHEBI:30616"/>
        <dbReference type="ChEBI" id="CHEBI:61977"/>
        <dbReference type="ChEBI" id="CHEBI:456216"/>
        <dbReference type="EC" id="2.7.11.22"/>
    </reaction>
</comment>
<evidence type="ECO:0000256" key="5">
    <source>
        <dbReference type="ARBA" id="ARBA00022741"/>
    </source>
</evidence>
<keyword evidence="5 10" id="KW-0547">Nucleotide-binding</keyword>
<dbReference type="InterPro" id="IPR011009">
    <property type="entry name" value="Kinase-like_dom_sf"/>
</dbReference>
<dbReference type="GO" id="GO:0030332">
    <property type="term" value="F:cyclin binding"/>
    <property type="evidence" value="ECO:0007669"/>
    <property type="project" value="TreeGrafter"/>
</dbReference>
<dbReference type="InParanoid" id="A0A6L2PC49"/>
<dbReference type="InterPro" id="IPR050108">
    <property type="entry name" value="CDK"/>
</dbReference>
<proteinExistence type="inferred from homology"/>
<dbReference type="GO" id="GO:0010389">
    <property type="term" value="P:regulation of G2/M transition of mitotic cell cycle"/>
    <property type="evidence" value="ECO:0007669"/>
    <property type="project" value="TreeGrafter"/>
</dbReference>
<keyword evidence="6" id="KW-0418">Kinase</keyword>
<dbReference type="GO" id="GO:0010468">
    <property type="term" value="P:regulation of gene expression"/>
    <property type="evidence" value="ECO:0007669"/>
    <property type="project" value="TreeGrafter"/>
</dbReference>
<accession>A0A6L2PC49</accession>
<keyword evidence="7 10" id="KW-0067">ATP-binding</keyword>
<evidence type="ECO:0000256" key="1">
    <source>
        <dbReference type="ARBA" id="ARBA00006485"/>
    </source>
</evidence>
<evidence type="ECO:0000313" key="13">
    <source>
        <dbReference type="EMBL" id="GFG29020.1"/>
    </source>
</evidence>
<dbReference type="Pfam" id="PF00069">
    <property type="entry name" value="Pkinase"/>
    <property type="match status" value="1"/>
</dbReference>
<comment type="caution">
    <text evidence="13">The sequence shown here is derived from an EMBL/GenBank/DDBJ whole genome shotgun (WGS) entry which is preliminary data.</text>
</comment>
<keyword evidence="14" id="KW-1185">Reference proteome</keyword>
<dbReference type="GO" id="GO:0000307">
    <property type="term" value="C:cyclin-dependent protein kinase holoenzyme complex"/>
    <property type="evidence" value="ECO:0007669"/>
    <property type="project" value="TreeGrafter"/>
</dbReference>
<dbReference type="Gene3D" id="3.30.200.20">
    <property type="entry name" value="Phosphorylase Kinase, domain 1"/>
    <property type="match status" value="1"/>
</dbReference>
<dbReference type="GO" id="GO:0005737">
    <property type="term" value="C:cytoplasm"/>
    <property type="evidence" value="ECO:0007669"/>
    <property type="project" value="TreeGrafter"/>
</dbReference>